<proteinExistence type="predicted"/>
<dbReference type="Proteomes" id="UP000762676">
    <property type="component" value="Unassembled WGS sequence"/>
</dbReference>
<feature type="region of interest" description="Disordered" evidence="1">
    <location>
        <begin position="15"/>
        <end position="53"/>
    </location>
</feature>
<accession>A0AAV4GG39</accession>
<feature type="non-terminal residue" evidence="2">
    <location>
        <position position="53"/>
    </location>
</feature>
<evidence type="ECO:0000313" key="3">
    <source>
        <dbReference type="Proteomes" id="UP000762676"/>
    </source>
</evidence>
<comment type="caution">
    <text evidence="2">The sequence shown here is derived from an EMBL/GenBank/DDBJ whole genome shotgun (WGS) entry which is preliminary data.</text>
</comment>
<dbReference type="AlphaFoldDB" id="A0AAV4GG39"/>
<name>A0AAV4GG39_9GAST</name>
<evidence type="ECO:0000256" key="1">
    <source>
        <dbReference type="SAM" id="MobiDB-lite"/>
    </source>
</evidence>
<organism evidence="2 3">
    <name type="scientific">Elysia marginata</name>
    <dbReference type="NCBI Taxonomy" id="1093978"/>
    <lineage>
        <taxon>Eukaryota</taxon>
        <taxon>Metazoa</taxon>
        <taxon>Spiralia</taxon>
        <taxon>Lophotrochozoa</taxon>
        <taxon>Mollusca</taxon>
        <taxon>Gastropoda</taxon>
        <taxon>Heterobranchia</taxon>
        <taxon>Euthyneura</taxon>
        <taxon>Panpulmonata</taxon>
        <taxon>Sacoglossa</taxon>
        <taxon>Placobranchoidea</taxon>
        <taxon>Plakobranchidae</taxon>
        <taxon>Elysia</taxon>
    </lineage>
</organism>
<gene>
    <name evidence="2" type="ORF">ElyMa_000670400</name>
</gene>
<sequence length="53" mass="6058">MPLQCFAFLSRYPRHSAQPEPLPSIFPDRGQPPELEPQALSPELLQPERSTTR</sequence>
<protein>
    <submittedName>
        <fullName evidence="2">Uncharacterized protein</fullName>
    </submittedName>
</protein>
<evidence type="ECO:0000313" key="2">
    <source>
        <dbReference type="EMBL" id="GFR84377.1"/>
    </source>
</evidence>
<keyword evidence="3" id="KW-1185">Reference proteome</keyword>
<reference evidence="2 3" key="1">
    <citation type="journal article" date="2021" name="Elife">
        <title>Chloroplast acquisition without the gene transfer in kleptoplastic sea slugs, Plakobranchus ocellatus.</title>
        <authorList>
            <person name="Maeda T."/>
            <person name="Takahashi S."/>
            <person name="Yoshida T."/>
            <person name="Shimamura S."/>
            <person name="Takaki Y."/>
            <person name="Nagai Y."/>
            <person name="Toyoda A."/>
            <person name="Suzuki Y."/>
            <person name="Arimoto A."/>
            <person name="Ishii H."/>
            <person name="Satoh N."/>
            <person name="Nishiyama T."/>
            <person name="Hasebe M."/>
            <person name="Maruyama T."/>
            <person name="Minagawa J."/>
            <person name="Obokata J."/>
            <person name="Shigenobu S."/>
        </authorList>
    </citation>
    <scope>NUCLEOTIDE SEQUENCE [LARGE SCALE GENOMIC DNA]</scope>
</reference>
<dbReference type="EMBL" id="BMAT01001383">
    <property type="protein sequence ID" value="GFR84377.1"/>
    <property type="molecule type" value="Genomic_DNA"/>
</dbReference>